<evidence type="ECO:0000313" key="3">
    <source>
        <dbReference type="Proteomes" id="UP000541810"/>
    </source>
</evidence>
<keyword evidence="1" id="KW-0812">Transmembrane</keyword>
<comment type="caution">
    <text evidence="2">The sequence shown here is derived from an EMBL/GenBank/DDBJ whole genome shotgun (WGS) entry which is preliminary data.</text>
</comment>
<dbReference type="Proteomes" id="UP000541810">
    <property type="component" value="Unassembled WGS sequence"/>
</dbReference>
<feature type="transmembrane region" description="Helical" evidence="1">
    <location>
        <begin position="12"/>
        <end position="32"/>
    </location>
</feature>
<gene>
    <name evidence="2" type="ORF">HNQ40_003610</name>
</gene>
<sequence>MNTVKSTISSGYRWRLILITFIMLGFGAYCIYDWQIGYPKIKEIGLAYVDIKEANPDDYPQVWKEYASERGWKTTPPKKIKKASEYDKDIFTQLLMAMITVPLGLFFLFKLVRENGRWVAMDENGITASGGHTMPWDSIKSLNEEKWKTKGIALLHYTDANGSERKVLLDDFKQEREPTTAIVSRVQQLLNPDAESQDGSADLPPTEIEAGNVYAYANENGTYAVSKILAVDEFAVHVRLYEQQFDTLPERVSTRDLKSQIGHAPMDKTGFSETHTLIAQEAVEDHELEGYRVYLEMTSESENA</sequence>
<protein>
    <submittedName>
        <fullName evidence="2">Uncharacterized protein</fullName>
    </submittedName>
</protein>
<keyword evidence="1" id="KW-1133">Transmembrane helix</keyword>
<feature type="transmembrane region" description="Helical" evidence="1">
    <location>
        <begin position="90"/>
        <end position="109"/>
    </location>
</feature>
<accession>A0A7X0H9F5</accession>
<keyword evidence="1" id="KW-0472">Membrane</keyword>
<dbReference type="EMBL" id="JACHGY010000002">
    <property type="protein sequence ID" value="MBB6431727.1"/>
    <property type="molecule type" value="Genomic_DNA"/>
</dbReference>
<reference evidence="2 3" key="1">
    <citation type="submission" date="2020-08" db="EMBL/GenBank/DDBJ databases">
        <title>Genomic Encyclopedia of Type Strains, Phase IV (KMG-IV): sequencing the most valuable type-strain genomes for metagenomic binning, comparative biology and taxonomic classification.</title>
        <authorList>
            <person name="Goeker M."/>
        </authorList>
    </citation>
    <scope>NUCLEOTIDE SEQUENCE [LARGE SCALE GENOMIC DNA]</scope>
    <source>
        <strain evidence="2 3">DSM 103725</strain>
    </source>
</reference>
<evidence type="ECO:0000256" key="1">
    <source>
        <dbReference type="SAM" id="Phobius"/>
    </source>
</evidence>
<evidence type="ECO:0000313" key="2">
    <source>
        <dbReference type="EMBL" id="MBB6431727.1"/>
    </source>
</evidence>
<name>A0A7X0H9F5_9BACT</name>
<dbReference type="AlphaFoldDB" id="A0A7X0H9F5"/>
<organism evidence="2 3">
    <name type="scientific">Algisphaera agarilytica</name>
    <dbReference type="NCBI Taxonomy" id="1385975"/>
    <lineage>
        <taxon>Bacteria</taxon>
        <taxon>Pseudomonadati</taxon>
        <taxon>Planctomycetota</taxon>
        <taxon>Phycisphaerae</taxon>
        <taxon>Phycisphaerales</taxon>
        <taxon>Phycisphaeraceae</taxon>
        <taxon>Algisphaera</taxon>
    </lineage>
</organism>
<proteinExistence type="predicted"/>
<keyword evidence="3" id="KW-1185">Reference proteome</keyword>
<dbReference type="RefSeq" id="WP_184679317.1">
    <property type="nucleotide sequence ID" value="NZ_JACHGY010000002.1"/>
</dbReference>